<dbReference type="OrthoDB" id="8017359at2"/>
<dbReference type="Proteomes" id="UP000218288">
    <property type="component" value="Chromosome"/>
</dbReference>
<sequence>MRDRLLAAILLLASSSGAGAAPTPSFIKDSVGEWLIATDDGRPGCRVTLSAEPAGKLWRATPAEACAARLPAVARASAWDYQSGIRLFAPDGKMLLEFGEDETTIMKTSFEAPPVHFMVRTKPGVERAPYAPALVGSWVLRRPGGPSLCPLTLARSPKDGETELTLKTGTPCDPAIARLKLDSVRVEDFTLMLYGKPETSLSLEPSGPESFAKREGGKPLEMVRTP</sequence>
<dbReference type="SUPFAM" id="SSF50882">
    <property type="entry name" value="beta-Barrel protease inhibitors"/>
    <property type="match status" value="2"/>
</dbReference>
<evidence type="ECO:0000256" key="3">
    <source>
        <dbReference type="SAM" id="SignalP"/>
    </source>
</evidence>
<reference evidence="5 6" key="1">
    <citation type="journal article" date="2016" name="Genome Announc.">
        <title>Complete Genome Sequence of Methylobacterium populi P-1M, Isolated from Pink-Pigmented Household Biofilm.</title>
        <authorList>
            <person name="Morohoshi T."/>
            <person name="Ikeda T."/>
        </authorList>
    </citation>
    <scope>NUCLEOTIDE SEQUENCE [LARGE SCALE GENOMIC DNA]</scope>
    <source>
        <strain evidence="5 6">P-1M</strain>
    </source>
</reference>
<dbReference type="AlphaFoldDB" id="A0A160PLV1"/>
<dbReference type="EMBL" id="AP014809">
    <property type="protein sequence ID" value="BAU93713.1"/>
    <property type="molecule type" value="Genomic_DNA"/>
</dbReference>
<dbReference type="Gene3D" id="2.40.128.10">
    <property type="match status" value="2"/>
</dbReference>
<feature type="region of interest" description="Disordered" evidence="2">
    <location>
        <begin position="197"/>
        <end position="226"/>
    </location>
</feature>
<dbReference type="GO" id="GO:0004866">
    <property type="term" value="F:endopeptidase inhibitor activity"/>
    <property type="evidence" value="ECO:0007669"/>
    <property type="project" value="InterPro"/>
</dbReference>
<protein>
    <submittedName>
        <fullName evidence="5">Protease inhibitor Inh</fullName>
    </submittedName>
</protein>
<feature type="signal peptide" evidence="3">
    <location>
        <begin position="1"/>
        <end position="20"/>
    </location>
</feature>
<evidence type="ECO:0000259" key="4">
    <source>
        <dbReference type="Pfam" id="PF02974"/>
    </source>
</evidence>
<gene>
    <name evidence="5" type="ORF">MPPM_5108</name>
</gene>
<name>A0A160PLV1_9HYPH</name>
<feature type="domain" description="Alkaline proteinase inhibitor/ Outer membrane lipoprotein Omp19" evidence="4">
    <location>
        <begin position="31"/>
        <end position="103"/>
    </location>
</feature>
<dbReference type="InterPro" id="IPR016085">
    <property type="entry name" value="Protease_inh_B-barrel_dom"/>
</dbReference>
<dbReference type="InterPro" id="IPR021140">
    <property type="entry name" value="Inh/Omp19"/>
</dbReference>
<dbReference type="RefSeq" id="WP_096487398.1">
    <property type="nucleotide sequence ID" value="NZ_AP014809.1"/>
</dbReference>
<evidence type="ECO:0000313" key="6">
    <source>
        <dbReference type="Proteomes" id="UP000218288"/>
    </source>
</evidence>
<accession>A0A160PLV1</accession>
<evidence type="ECO:0000256" key="2">
    <source>
        <dbReference type="SAM" id="MobiDB-lite"/>
    </source>
</evidence>
<organism evidence="5 6">
    <name type="scientific">Methylorubrum populi</name>
    <dbReference type="NCBI Taxonomy" id="223967"/>
    <lineage>
        <taxon>Bacteria</taxon>
        <taxon>Pseudomonadati</taxon>
        <taxon>Pseudomonadota</taxon>
        <taxon>Alphaproteobacteria</taxon>
        <taxon>Hyphomicrobiales</taxon>
        <taxon>Methylobacteriaceae</taxon>
        <taxon>Methylorubrum</taxon>
    </lineage>
</organism>
<feature type="chain" id="PRO_5007818716" evidence="3">
    <location>
        <begin position="21"/>
        <end position="226"/>
    </location>
</feature>
<proteinExistence type="predicted"/>
<evidence type="ECO:0000313" key="5">
    <source>
        <dbReference type="EMBL" id="BAU93713.1"/>
    </source>
</evidence>
<dbReference type="Pfam" id="PF02974">
    <property type="entry name" value="Inh"/>
    <property type="match status" value="1"/>
</dbReference>
<evidence type="ECO:0000256" key="1">
    <source>
        <dbReference type="ARBA" id="ARBA00022729"/>
    </source>
</evidence>
<keyword evidence="1 3" id="KW-0732">Signal</keyword>